<name>A0A9Y2ES37_9FIRM</name>
<dbReference type="PANTHER" id="PTHR34071">
    <property type="entry name" value="5-NITROIMIDAZOLE ANTIBIOTICS RESISTANCE PROTEIN, NIMA-FAMILY-RELATED PROTEIN-RELATED"/>
    <property type="match status" value="1"/>
</dbReference>
<organism evidence="1 2">
    <name type="scientific">Selenobaculum gibii</name>
    <dbReference type="NCBI Taxonomy" id="3054208"/>
    <lineage>
        <taxon>Bacteria</taxon>
        <taxon>Bacillati</taxon>
        <taxon>Bacillota</taxon>
        <taxon>Negativicutes</taxon>
        <taxon>Selenomonadales</taxon>
        <taxon>Selenomonadaceae</taxon>
        <taxon>Selenobaculum</taxon>
    </lineage>
</organism>
<dbReference type="InterPro" id="IPR024747">
    <property type="entry name" value="Pyridox_Oxase-rel"/>
</dbReference>
<evidence type="ECO:0000313" key="2">
    <source>
        <dbReference type="Proteomes" id="UP001243623"/>
    </source>
</evidence>
<proteinExistence type="predicted"/>
<dbReference type="PANTHER" id="PTHR34071:SF2">
    <property type="entry name" value="FLAVIN-NUCLEOTIDE-BINDING PROTEIN"/>
    <property type="match status" value="1"/>
</dbReference>
<reference evidence="1" key="1">
    <citation type="submission" date="2023-03" db="EMBL/GenBank/DDBJ databases">
        <title>Selenobaculum gbiensis gen. nov. sp. nov., a new bacterium isolated from the gut microbiota of IBD patient.</title>
        <authorList>
            <person name="Yeo S."/>
            <person name="Park H."/>
            <person name="Huh C.S."/>
        </authorList>
    </citation>
    <scope>NUCLEOTIDE SEQUENCE</scope>
    <source>
        <strain evidence="1">ICN-92133</strain>
    </source>
</reference>
<gene>
    <name evidence="1" type="ORF">P3F81_11210</name>
</gene>
<dbReference type="Proteomes" id="UP001243623">
    <property type="component" value="Chromosome"/>
</dbReference>
<keyword evidence="2" id="KW-1185">Reference proteome</keyword>
<dbReference type="InterPro" id="IPR012349">
    <property type="entry name" value="Split_barrel_FMN-bd"/>
</dbReference>
<dbReference type="KEGG" id="sgbi:P3F81_11210"/>
<dbReference type="Pfam" id="PF12900">
    <property type="entry name" value="Pyridox_ox_2"/>
    <property type="match status" value="1"/>
</dbReference>
<sequence>MMFREMRRIDRKISDDQAKDLLKNNTYGVMSTIGADGYPYGVPLNYVFFNGAIYFHCAADGHKFDNISRDNKISFCVVGETQVLPDKFSTKYESVIIFGRATEIFDNEKNIYLAELINKYSADYIEQGKEYIQKGIRNTKVVKLSIEHISGKGRR</sequence>
<dbReference type="RefSeq" id="WP_309320407.1">
    <property type="nucleotide sequence ID" value="NZ_CP120678.1"/>
</dbReference>
<accession>A0A9Y2ES37</accession>
<protein>
    <submittedName>
        <fullName evidence="1">Pyridoxamine 5'-phosphate oxidase family protein</fullName>
    </submittedName>
</protein>
<dbReference type="SUPFAM" id="SSF50475">
    <property type="entry name" value="FMN-binding split barrel"/>
    <property type="match status" value="1"/>
</dbReference>
<evidence type="ECO:0000313" key="1">
    <source>
        <dbReference type="EMBL" id="WIW70443.1"/>
    </source>
</evidence>
<dbReference type="EMBL" id="CP120678">
    <property type="protein sequence ID" value="WIW70443.1"/>
    <property type="molecule type" value="Genomic_DNA"/>
</dbReference>
<dbReference type="AlphaFoldDB" id="A0A9Y2ES37"/>
<dbReference type="Gene3D" id="2.30.110.10">
    <property type="entry name" value="Electron Transport, Fmn-binding Protein, Chain A"/>
    <property type="match status" value="1"/>
</dbReference>